<dbReference type="InterPro" id="IPR013424">
    <property type="entry name" value="Ice-binding_C"/>
</dbReference>
<dbReference type="EMBL" id="CP151767">
    <property type="protein sequence ID" value="XFU26491.1"/>
    <property type="molecule type" value="Genomic_DNA"/>
</dbReference>
<dbReference type="RefSeq" id="WP_373635055.1">
    <property type="nucleotide sequence ID" value="NZ_CP151767.2"/>
</dbReference>
<name>A0ABZ3JCC0_9RHOB</name>
<dbReference type="NCBIfam" id="TIGR02595">
    <property type="entry name" value="PEP_CTERM"/>
    <property type="match status" value="1"/>
</dbReference>
<evidence type="ECO:0000313" key="1">
    <source>
        <dbReference type="EMBL" id="XFU26491.1"/>
    </source>
</evidence>
<sequence>MTVPEPSSSALLVTTLVKVGLAAISCRLKT</sequence>
<gene>
    <name evidence="1" type="ORF">AABB31_23275</name>
</gene>
<proteinExistence type="predicted"/>
<dbReference type="Proteomes" id="UP001470809">
    <property type="component" value="Chromosome"/>
</dbReference>
<reference evidence="1 2" key="2">
    <citation type="submission" date="2024-08" db="EMBL/GenBank/DDBJ databases">
        <title>Phylogenomic analyses of a clade within the roseobacter group suggest taxonomic reassignments of species of the genera Aestuariivita, Citreicella, Loktanella, Nautella, Pelagibaca, Ruegeria, Thalassobius, Thiobacimonas and Tropicibacter, and the proposal o.</title>
        <authorList>
            <person name="Jeon C.O."/>
        </authorList>
    </citation>
    <scope>NUCLEOTIDE SEQUENCE [LARGE SCALE GENOMIC DNA]</scope>
    <source>
        <strain evidence="1 2">SS1-5</strain>
    </source>
</reference>
<evidence type="ECO:0000313" key="2">
    <source>
        <dbReference type="Proteomes" id="UP001470809"/>
    </source>
</evidence>
<accession>A0ABZ3JCC0</accession>
<organism evidence="1 2">
    <name type="scientific">Yoonia rhodophyticola</name>
    <dbReference type="NCBI Taxonomy" id="3137370"/>
    <lineage>
        <taxon>Bacteria</taxon>
        <taxon>Pseudomonadati</taxon>
        <taxon>Pseudomonadota</taxon>
        <taxon>Alphaproteobacteria</taxon>
        <taxon>Rhodobacterales</taxon>
        <taxon>Paracoccaceae</taxon>
        <taxon>Yoonia</taxon>
    </lineage>
</organism>
<keyword evidence="2" id="KW-1185">Reference proteome</keyword>
<protein>
    <submittedName>
        <fullName evidence="1">PEP-CTERM sorting domain-containing protein</fullName>
    </submittedName>
</protein>
<reference evidence="2" key="1">
    <citation type="submission" date="2024-04" db="EMBL/GenBank/DDBJ databases">
        <title>Phylogenomic analyses of a clade within the roseobacter group suggest taxonomic reassignments of species of the genera Aestuariivita, Citreicella, Loktanella, Nautella, Pelagibaca, Ruegeria, Thalassobius, Thiobacimonas and Tropicibacter, and the proposal o.</title>
        <authorList>
            <person name="Jeon C.O."/>
        </authorList>
    </citation>
    <scope>NUCLEOTIDE SEQUENCE [LARGE SCALE GENOMIC DNA]</scope>
    <source>
        <strain evidence="2">SS1-5</strain>
    </source>
</reference>